<organism evidence="2 3">
    <name type="scientific">Robiginitalea marina</name>
    <dbReference type="NCBI Taxonomy" id="2954105"/>
    <lineage>
        <taxon>Bacteria</taxon>
        <taxon>Pseudomonadati</taxon>
        <taxon>Bacteroidota</taxon>
        <taxon>Flavobacteriia</taxon>
        <taxon>Flavobacteriales</taxon>
        <taxon>Flavobacteriaceae</taxon>
        <taxon>Robiginitalea</taxon>
    </lineage>
</organism>
<dbReference type="RefSeq" id="WP_252741951.1">
    <property type="nucleotide sequence ID" value="NZ_JAMXIB010000010.1"/>
</dbReference>
<dbReference type="Proteomes" id="UP001206312">
    <property type="component" value="Unassembled WGS sequence"/>
</dbReference>
<comment type="caution">
    <text evidence="2">The sequence shown here is derived from an EMBL/GenBank/DDBJ whole genome shotgun (WGS) entry which is preliminary data.</text>
</comment>
<feature type="chain" id="PRO_5046780903" evidence="1">
    <location>
        <begin position="23"/>
        <end position="354"/>
    </location>
</feature>
<evidence type="ECO:0000313" key="3">
    <source>
        <dbReference type="Proteomes" id="UP001206312"/>
    </source>
</evidence>
<feature type="signal peptide" evidence="1">
    <location>
        <begin position="1"/>
        <end position="22"/>
    </location>
</feature>
<sequence>MKKPFLAGLALFFLSTGPAAFAQPQTSAADPETATSLFTTEEPLNIHLQYSNRELRKNTNDSTYLECMLSYQDADGQWDSLEVRVRARGNWRKENCFLAPVKLKIKKKEAEGTLFEGSKELKLVLPCRDNEYGQDYVIKEYLAYKLYEKVSPYHFKTRRLSVAYTDDSGKKAKDYVLEGFLIEDVDQMAERCNAKKLTRSVHPLQQDDLCSVQNDFFQYMIGNTDFSVAYQHNEKLIFVEGRSAIPVPYDFDMCGLVNANYAVVSQVQGESLEISHVTQRLYRGFKRSPAIYEQVRQEFLSKKDVFMEQVDALQPSFRKSGQFEGARDFVLEFFEVLQNDNQYRQKILAMAREK</sequence>
<protein>
    <submittedName>
        <fullName evidence="2">Uncharacterized protein</fullName>
    </submittedName>
</protein>
<name>A0ABT1B175_9FLAO</name>
<keyword evidence="3" id="KW-1185">Reference proteome</keyword>
<gene>
    <name evidence="2" type="ORF">NG653_11990</name>
</gene>
<keyword evidence="1" id="KW-0732">Signal</keyword>
<evidence type="ECO:0000256" key="1">
    <source>
        <dbReference type="SAM" id="SignalP"/>
    </source>
</evidence>
<dbReference type="EMBL" id="JAMXIB010000010">
    <property type="protein sequence ID" value="MCO5725580.1"/>
    <property type="molecule type" value="Genomic_DNA"/>
</dbReference>
<proteinExistence type="predicted"/>
<evidence type="ECO:0000313" key="2">
    <source>
        <dbReference type="EMBL" id="MCO5725580.1"/>
    </source>
</evidence>
<reference evidence="2 3" key="1">
    <citation type="submission" date="2022-06" db="EMBL/GenBank/DDBJ databases">
        <authorList>
            <person name="Xuan X."/>
        </authorList>
    </citation>
    <scope>NUCLEOTIDE SEQUENCE [LARGE SCALE GENOMIC DNA]</scope>
    <source>
        <strain evidence="2 3">2V75</strain>
    </source>
</reference>
<accession>A0ABT1B175</accession>